<feature type="transmembrane region" description="Helical" evidence="1">
    <location>
        <begin position="38"/>
        <end position="58"/>
    </location>
</feature>
<keyword evidence="3" id="KW-1185">Reference proteome</keyword>
<organism evidence="2 3">
    <name type="scientific">Thalassovita mangrovi</name>
    <dbReference type="NCBI Taxonomy" id="2692236"/>
    <lineage>
        <taxon>Bacteria</taxon>
        <taxon>Pseudomonadati</taxon>
        <taxon>Pseudomonadota</taxon>
        <taxon>Alphaproteobacteria</taxon>
        <taxon>Rhodobacterales</taxon>
        <taxon>Roseobacteraceae</taxon>
        <taxon>Thalassovita</taxon>
    </lineage>
</organism>
<keyword evidence="1" id="KW-0812">Transmembrane</keyword>
<evidence type="ECO:0000256" key="1">
    <source>
        <dbReference type="SAM" id="Phobius"/>
    </source>
</evidence>
<evidence type="ECO:0000313" key="3">
    <source>
        <dbReference type="Proteomes" id="UP000479043"/>
    </source>
</evidence>
<dbReference type="Pfam" id="PF14023">
    <property type="entry name" value="Bestrophin-like"/>
    <property type="match status" value="1"/>
</dbReference>
<accession>A0A6L8LNH9</accession>
<dbReference type="Proteomes" id="UP000479043">
    <property type="component" value="Unassembled WGS sequence"/>
</dbReference>
<evidence type="ECO:0000313" key="2">
    <source>
        <dbReference type="EMBL" id="MYM57123.1"/>
    </source>
</evidence>
<keyword evidence="1" id="KW-1133">Transmembrane helix</keyword>
<feature type="transmembrane region" description="Helical" evidence="1">
    <location>
        <begin position="203"/>
        <end position="223"/>
    </location>
</feature>
<dbReference type="InterPro" id="IPR025333">
    <property type="entry name" value="DUF4239"/>
</dbReference>
<proteinExistence type="predicted"/>
<name>A0A6L8LNH9_9RHOB</name>
<gene>
    <name evidence="2" type="ORF">GR167_17535</name>
</gene>
<protein>
    <recommendedName>
        <fullName evidence="4">DUF4239 domain-containing protein</fullName>
    </recommendedName>
</protein>
<dbReference type="EMBL" id="WWEN01000009">
    <property type="protein sequence ID" value="MYM57123.1"/>
    <property type="molecule type" value="Genomic_DNA"/>
</dbReference>
<feature type="transmembrane region" description="Helical" evidence="1">
    <location>
        <begin position="6"/>
        <end position="26"/>
    </location>
</feature>
<evidence type="ECO:0008006" key="4">
    <source>
        <dbReference type="Google" id="ProtNLM"/>
    </source>
</evidence>
<keyword evidence="1" id="KW-0472">Membrane</keyword>
<dbReference type="AlphaFoldDB" id="A0A6L8LNH9"/>
<dbReference type="RefSeq" id="WP_160975033.1">
    <property type="nucleotide sequence ID" value="NZ_WWEN01000009.1"/>
</dbReference>
<reference evidence="2 3" key="1">
    <citation type="submission" date="2020-01" db="EMBL/GenBank/DDBJ databases">
        <authorList>
            <person name="Chen S."/>
        </authorList>
    </citation>
    <scope>NUCLEOTIDE SEQUENCE [LARGE SCALE GENOMIC DNA]</scope>
    <source>
        <strain evidence="2 3">GS-10</strain>
    </source>
</reference>
<sequence>MLIGAAIIIATVAVVFMVYFTTRFLLQVEPEERTRDLAGSVLFRISALHGLVLALVFASEVVDYHQLAYESAVEVNAISDVYYDADRYGDEANGVRDALRDYLGFIPSQEWASLAQDGTLSGEAWGKWSAAYAATLDLVPATPRQEALRANMLKKIHVIAESRDLREYQAKSGLSSVFWIAALVGVLLVSVGYYTFPPKRDNLILIGIFAGYTGFILFTIYAMSNPYGAPSALEPTLFAELLSEVQG</sequence>
<comment type="caution">
    <text evidence="2">The sequence shown here is derived from an EMBL/GenBank/DDBJ whole genome shotgun (WGS) entry which is preliminary data.</text>
</comment>
<feature type="transmembrane region" description="Helical" evidence="1">
    <location>
        <begin position="177"/>
        <end position="196"/>
    </location>
</feature>